<keyword evidence="3" id="KW-1003">Cell membrane</keyword>
<evidence type="ECO:0000256" key="1">
    <source>
        <dbReference type="ARBA" id="ARBA00004651"/>
    </source>
</evidence>
<dbReference type="InterPro" id="IPR018383">
    <property type="entry name" value="UPF0324_pro"/>
</dbReference>
<dbReference type="RefSeq" id="WP_344988106.1">
    <property type="nucleotide sequence ID" value="NZ_BAABCD010000005.1"/>
</dbReference>
<feature type="transmembrane region" description="Helical" evidence="7">
    <location>
        <begin position="279"/>
        <end position="298"/>
    </location>
</feature>
<evidence type="ECO:0000256" key="4">
    <source>
        <dbReference type="ARBA" id="ARBA00022692"/>
    </source>
</evidence>
<evidence type="ECO:0000256" key="7">
    <source>
        <dbReference type="SAM" id="Phobius"/>
    </source>
</evidence>
<organism evidence="8 9">
    <name type="scientific">Dietzia aurantiaca</name>
    <dbReference type="NCBI Taxonomy" id="983873"/>
    <lineage>
        <taxon>Bacteria</taxon>
        <taxon>Bacillati</taxon>
        <taxon>Actinomycetota</taxon>
        <taxon>Actinomycetes</taxon>
        <taxon>Mycobacteriales</taxon>
        <taxon>Dietziaceae</taxon>
        <taxon>Dietzia</taxon>
    </lineage>
</organism>
<evidence type="ECO:0000256" key="6">
    <source>
        <dbReference type="ARBA" id="ARBA00023136"/>
    </source>
</evidence>
<evidence type="ECO:0000256" key="3">
    <source>
        <dbReference type="ARBA" id="ARBA00022475"/>
    </source>
</evidence>
<feature type="transmembrane region" description="Helical" evidence="7">
    <location>
        <begin position="12"/>
        <end position="28"/>
    </location>
</feature>
<keyword evidence="4 7" id="KW-0812">Transmembrane</keyword>
<feature type="transmembrane region" description="Helical" evidence="7">
    <location>
        <begin position="89"/>
        <end position="111"/>
    </location>
</feature>
<keyword evidence="5 7" id="KW-1133">Transmembrane helix</keyword>
<feature type="transmembrane region" description="Helical" evidence="7">
    <location>
        <begin position="210"/>
        <end position="232"/>
    </location>
</feature>
<dbReference type="PANTHER" id="PTHR30106:SF2">
    <property type="entry name" value="UPF0324 INNER MEMBRANE PROTEIN YEIH"/>
    <property type="match status" value="1"/>
</dbReference>
<proteinExistence type="inferred from homology"/>
<evidence type="ECO:0000256" key="2">
    <source>
        <dbReference type="ARBA" id="ARBA00007977"/>
    </source>
</evidence>
<feature type="transmembrane region" description="Helical" evidence="7">
    <location>
        <begin position="63"/>
        <end position="83"/>
    </location>
</feature>
<gene>
    <name evidence="8" type="ORF">ACFO7U_02540</name>
</gene>
<feature type="transmembrane region" description="Helical" evidence="7">
    <location>
        <begin position="123"/>
        <end position="140"/>
    </location>
</feature>
<dbReference type="Proteomes" id="UP001595836">
    <property type="component" value="Unassembled WGS sequence"/>
</dbReference>
<feature type="transmembrane region" description="Helical" evidence="7">
    <location>
        <begin position="310"/>
        <end position="331"/>
    </location>
</feature>
<feature type="transmembrane region" description="Helical" evidence="7">
    <location>
        <begin position="152"/>
        <end position="176"/>
    </location>
</feature>
<keyword evidence="6 7" id="KW-0472">Membrane</keyword>
<reference evidence="9" key="1">
    <citation type="journal article" date="2019" name="Int. J. Syst. Evol. Microbiol.">
        <title>The Global Catalogue of Microorganisms (GCM) 10K type strain sequencing project: providing services to taxonomists for standard genome sequencing and annotation.</title>
        <authorList>
            <consortium name="The Broad Institute Genomics Platform"/>
            <consortium name="The Broad Institute Genome Sequencing Center for Infectious Disease"/>
            <person name="Wu L."/>
            <person name="Ma J."/>
        </authorList>
    </citation>
    <scope>NUCLEOTIDE SEQUENCE [LARGE SCALE GENOMIC DNA]</scope>
    <source>
        <strain evidence="9">JCM 11882</strain>
    </source>
</reference>
<accession>A0ABV9PQ87</accession>
<dbReference type="Pfam" id="PF03601">
    <property type="entry name" value="Cons_hypoth698"/>
    <property type="match status" value="1"/>
</dbReference>
<dbReference type="PANTHER" id="PTHR30106">
    <property type="entry name" value="INNER MEMBRANE PROTEIN YEIH-RELATED"/>
    <property type="match status" value="1"/>
</dbReference>
<dbReference type="EMBL" id="JBHSHP010000008">
    <property type="protein sequence ID" value="MFC4753658.1"/>
    <property type="molecule type" value="Genomic_DNA"/>
</dbReference>
<keyword evidence="9" id="KW-1185">Reference proteome</keyword>
<comment type="subcellular location">
    <subcellularLocation>
        <location evidence="1">Cell membrane</location>
        <topology evidence="1">Multi-pass membrane protein</topology>
    </subcellularLocation>
</comment>
<evidence type="ECO:0000313" key="9">
    <source>
        <dbReference type="Proteomes" id="UP001595836"/>
    </source>
</evidence>
<evidence type="ECO:0000313" key="8">
    <source>
        <dbReference type="EMBL" id="MFC4753658.1"/>
    </source>
</evidence>
<sequence>MTSLRTATRPALPGLALCGLGTILAFALGRLLPAVSPLLVAILFGAVLVNLGRVTPGCRPGLAVASTTFLRAGIAILGVQVALGDILGLGWPVLIVVVAVVILGIAGTMLVGGLLGLGWTQRVLIACGFSVCGAAAVAAVDGVVDAREEEVATAVALVVVFGTLMIPAVPLAAAALGMPEIAAGAWAGGSIHEVAQVVAAGGAIGGSALAVAVTVKLARVLLLAPVVTVLGLQARRRSAAVPGLRRPPLVPLFIVAFLACVLLRSSGLLAPAVLDAAGVAQTVLLTAAMFALGTGVRVATLREVGARPFVLAAASTVWVAGIALVGVRVAGVAA</sequence>
<feature type="transmembrane region" description="Helical" evidence="7">
    <location>
        <begin position="34"/>
        <end position="51"/>
    </location>
</feature>
<evidence type="ECO:0000256" key="5">
    <source>
        <dbReference type="ARBA" id="ARBA00022989"/>
    </source>
</evidence>
<comment type="caution">
    <text evidence="8">The sequence shown here is derived from an EMBL/GenBank/DDBJ whole genome shotgun (WGS) entry which is preliminary data.</text>
</comment>
<protein>
    <submittedName>
        <fullName evidence="8">YeiH family protein</fullName>
    </submittedName>
</protein>
<comment type="similarity">
    <text evidence="2">Belongs to the UPF0324 family.</text>
</comment>
<name>A0ABV9PQ87_9ACTN</name>
<feature type="transmembrane region" description="Helical" evidence="7">
    <location>
        <begin position="252"/>
        <end position="273"/>
    </location>
</feature>
<feature type="transmembrane region" description="Helical" evidence="7">
    <location>
        <begin position="183"/>
        <end position="204"/>
    </location>
</feature>